<name>A0A6G1GG02_9PEZI</name>
<keyword evidence="2" id="KW-1185">Reference proteome</keyword>
<protein>
    <submittedName>
        <fullName evidence="1 3">Uncharacterized protein</fullName>
    </submittedName>
</protein>
<accession>A0A6G1GG02</accession>
<reference evidence="3" key="3">
    <citation type="submission" date="2025-04" db="UniProtKB">
        <authorList>
            <consortium name="RefSeq"/>
        </authorList>
    </citation>
    <scope>IDENTIFICATION</scope>
    <source>
        <strain evidence="3">CBS 781.70</strain>
    </source>
</reference>
<reference evidence="1 3" key="1">
    <citation type="submission" date="2020-01" db="EMBL/GenBank/DDBJ databases">
        <authorList>
            <consortium name="DOE Joint Genome Institute"/>
            <person name="Haridas S."/>
            <person name="Albert R."/>
            <person name="Binder M."/>
            <person name="Bloem J."/>
            <person name="Labutti K."/>
            <person name="Salamov A."/>
            <person name="Andreopoulos B."/>
            <person name="Baker S.E."/>
            <person name="Barry K."/>
            <person name="Bills G."/>
            <person name="Bluhm B.H."/>
            <person name="Cannon C."/>
            <person name="Castanera R."/>
            <person name="Culley D.E."/>
            <person name="Daum C."/>
            <person name="Ezra D."/>
            <person name="Gonzalez J.B."/>
            <person name="Henrissat B."/>
            <person name="Kuo A."/>
            <person name="Liang C."/>
            <person name="Lipzen A."/>
            <person name="Lutzoni F."/>
            <person name="Magnuson J."/>
            <person name="Mondo S."/>
            <person name="Nolan M."/>
            <person name="Ohm R."/>
            <person name="Pangilinan J."/>
            <person name="Park H.-J."/>
            <person name="Ramirez L."/>
            <person name="Alfaro M."/>
            <person name="Sun H."/>
            <person name="Tritt A."/>
            <person name="Yoshinaga Y."/>
            <person name="Zwiers L.-H."/>
            <person name="Turgeon B.G."/>
            <person name="Goodwin S.B."/>
            <person name="Spatafora J.W."/>
            <person name="Crous P.W."/>
            <person name="Grigoriev I.V."/>
        </authorList>
    </citation>
    <scope>NUCLEOTIDE SEQUENCE</scope>
    <source>
        <strain evidence="1 3">CBS 781.70</strain>
    </source>
</reference>
<reference evidence="3" key="2">
    <citation type="submission" date="2020-04" db="EMBL/GenBank/DDBJ databases">
        <authorList>
            <consortium name="NCBI Genome Project"/>
        </authorList>
    </citation>
    <scope>NUCLEOTIDE SEQUENCE</scope>
    <source>
        <strain evidence="3">CBS 781.70</strain>
    </source>
</reference>
<organism evidence="1">
    <name type="scientific">Eremomyces bilateralis CBS 781.70</name>
    <dbReference type="NCBI Taxonomy" id="1392243"/>
    <lineage>
        <taxon>Eukaryota</taxon>
        <taxon>Fungi</taxon>
        <taxon>Dikarya</taxon>
        <taxon>Ascomycota</taxon>
        <taxon>Pezizomycotina</taxon>
        <taxon>Dothideomycetes</taxon>
        <taxon>Dothideomycetes incertae sedis</taxon>
        <taxon>Eremomycetales</taxon>
        <taxon>Eremomycetaceae</taxon>
        <taxon>Eremomyces</taxon>
    </lineage>
</organism>
<dbReference type="GeneID" id="54421596"/>
<dbReference type="Proteomes" id="UP000504638">
    <property type="component" value="Unplaced"/>
</dbReference>
<dbReference type="EMBL" id="ML975149">
    <property type="protein sequence ID" value="KAF1816954.1"/>
    <property type="molecule type" value="Genomic_DNA"/>
</dbReference>
<proteinExistence type="predicted"/>
<dbReference type="AlphaFoldDB" id="A0A6G1GG02"/>
<sequence length="74" mass="8194">MCRFYAHTHPCGHTNMVFAAYCSEAAMVQRQCIGGEIWQTLTMDDACGECVIENAPATQRPARTGKGKKNTKTR</sequence>
<evidence type="ECO:0000313" key="3">
    <source>
        <dbReference type="RefSeq" id="XP_033538585.1"/>
    </source>
</evidence>
<evidence type="ECO:0000313" key="1">
    <source>
        <dbReference type="EMBL" id="KAF1816954.1"/>
    </source>
</evidence>
<dbReference type="RefSeq" id="XP_033538585.1">
    <property type="nucleotide sequence ID" value="XM_033681026.1"/>
</dbReference>
<gene>
    <name evidence="1 3" type="ORF">P152DRAFT_4711</name>
</gene>
<dbReference type="OrthoDB" id="3926238at2759"/>
<evidence type="ECO:0000313" key="2">
    <source>
        <dbReference type="Proteomes" id="UP000504638"/>
    </source>
</evidence>